<gene>
    <name evidence="8" type="ORF">LCGC14_1593200</name>
</gene>
<dbReference type="InterPro" id="IPR024455">
    <property type="entry name" value="Phage_capsid"/>
</dbReference>
<evidence type="ECO:0000256" key="2">
    <source>
        <dbReference type="ARBA" id="ARBA00022612"/>
    </source>
</evidence>
<keyword evidence="3" id="KW-0645">Protease</keyword>
<organism evidence="8">
    <name type="scientific">marine sediment metagenome</name>
    <dbReference type="NCBI Taxonomy" id="412755"/>
    <lineage>
        <taxon>unclassified sequences</taxon>
        <taxon>metagenomes</taxon>
        <taxon>ecological metagenomes</taxon>
    </lineage>
</organism>
<dbReference type="AlphaFoldDB" id="A0A0F9KU40"/>
<dbReference type="GO" id="GO:0044423">
    <property type="term" value="C:virion component"/>
    <property type="evidence" value="ECO:0007669"/>
    <property type="project" value="UniProtKB-KW"/>
</dbReference>
<evidence type="ECO:0000256" key="4">
    <source>
        <dbReference type="ARBA" id="ARBA00022801"/>
    </source>
</evidence>
<feature type="domain" description="Prohead serine protease" evidence="6">
    <location>
        <begin position="110"/>
        <end position="207"/>
    </location>
</feature>
<evidence type="ECO:0000259" key="6">
    <source>
        <dbReference type="Pfam" id="PF04586"/>
    </source>
</evidence>
<evidence type="ECO:0000259" key="7">
    <source>
        <dbReference type="Pfam" id="PF05065"/>
    </source>
</evidence>
<reference evidence="8" key="1">
    <citation type="journal article" date="2015" name="Nature">
        <title>Complex archaea that bridge the gap between prokaryotes and eukaryotes.</title>
        <authorList>
            <person name="Spang A."/>
            <person name="Saw J.H."/>
            <person name="Jorgensen S.L."/>
            <person name="Zaremba-Niedzwiedzka K."/>
            <person name="Martijn J."/>
            <person name="Lind A.E."/>
            <person name="van Eijk R."/>
            <person name="Schleper C."/>
            <person name="Guy L."/>
            <person name="Ettema T.J."/>
        </authorList>
    </citation>
    <scope>NUCLEOTIDE SEQUENCE</scope>
</reference>
<dbReference type="GO" id="GO:0008233">
    <property type="term" value="F:peptidase activity"/>
    <property type="evidence" value="ECO:0007669"/>
    <property type="project" value="UniProtKB-KW"/>
</dbReference>
<dbReference type="Gene3D" id="3.30.2400.10">
    <property type="entry name" value="Major capsid protein gp5"/>
    <property type="match status" value="1"/>
</dbReference>
<protein>
    <recommendedName>
        <fullName evidence="9">Phage major capsid protein</fullName>
    </recommendedName>
</protein>
<comment type="caution">
    <text evidence="8">The sequence shown here is derived from an EMBL/GenBank/DDBJ whole genome shotgun (WGS) entry which is preliminary data.</text>
</comment>
<feature type="domain" description="Phage capsid-like C-terminal" evidence="7">
    <location>
        <begin position="448"/>
        <end position="710"/>
    </location>
</feature>
<dbReference type="InterPro" id="IPR054612">
    <property type="entry name" value="Phage_capsid-like_C"/>
</dbReference>
<dbReference type="Pfam" id="PF04586">
    <property type="entry name" value="Peptidase_S78"/>
    <property type="match status" value="1"/>
</dbReference>
<evidence type="ECO:0000256" key="1">
    <source>
        <dbReference type="ARBA" id="ARBA00004328"/>
    </source>
</evidence>
<keyword evidence="4" id="KW-0378">Hydrolase</keyword>
<evidence type="ECO:0000256" key="3">
    <source>
        <dbReference type="ARBA" id="ARBA00022670"/>
    </source>
</evidence>
<comment type="subcellular location">
    <subcellularLocation>
        <location evidence="1">Virion</location>
    </subcellularLocation>
</comment>
<dbReference type="NCBIfam" id="TIGR01554">
    <property type="entry name" value="major_cap_HK97"/>
    <property type="match status" value="1"/>
</dbReference>
<evidence type="ECO:0000313" key="8">
    <source>
        <dbReference type="EMBL" id="KKM25613.1"/>
    </source>
</evidence>
<evidence type="ECO:0008006" key="9">
    <source>
        <dbReference type="Google" id="ProtNLM"/>
    </source>
</evidence>
<dbReference type="GO" id="GO:0006508">
    <property type="term" value="P:proteolysis"/>
    <property type="evidence" value="ECO:0007669"/>
    <property type="project" value="UniProtKB-KW"/>
</dbReference>
<dbReference type="EMBL" id="LAZR01012680">
    <property type="protein sequence ID" value="KKM25613.1"/>
    <property type="molecule type" value="Genomic_DNA"/>
</dbReference>
<dbReference type="InterPro" id="IPR054613">
    <property type="entry name" value="Peptidase_S78_dom"/>
</dbReference>
<keyword evidence="5" id="KW-0946">Virion</keyword>
<proteinExistence type="predicted"/>
<dbReference type="Pfam" id="PF05065">
    <property type="entry name" value="Phage_capsid"/>
    <property type="match status" value="1"/>
</dbReference>
<keyword evidence="2" id="KW-1188">Viral release from host cell</keyword>
<dbReference type="SUPFAM" id="SSF56563">
    <property type="entry name" value="Major capsid protein gp5"/>
    <property type="match status" value="1"/>
</dbReference>
<sequence length="716" mass="77966">MPCLKCENGKWKWGENGQCKFDSKAACQAAHPEKSKAVMAKKVKQERTRTIRTTALRRIAFLIRDTLDMDARTVELAFSSETPVSRWWGDEILDHKKGSVRMDRLRTIGPLLMGHDSNDHVGTIESAKIDKDRVGRATVRFGKGKQRDEILVDIEDGIRKCVSVGYRIHRMKLEESSDDAPDVYRATDWEPYEISLVSIPADPSVGVGREAHEYQRGSDEEYDTIIIDLPAQETRTMKFDTNGNPIAETDEDRAAIAAGTAKRQDGSLFVAPTPAAAPATQEVDASEIRQAEQLRIKLMSEVGKKYGQEDLATKCIAENKSLAEFNAMLLDALPGAQKYTPETRSDEDVNLGLTPKDQKRFQFLRLIRARTYGHDQPDFVKEAAFELDVCKAAGEQAKKQNRKQRGLIIPNDILLYQNPDAAGNWRAVQELRAVLAQRVLTQAVAGASVIAEDLLASSFIDLLRNRMILSALGITVLAGLDGDVAIPRLTGGGTAFWLATDETDITEATQTLDQVTLVPRNVGALSVFTRQLLLQSSVAIEALVRSDIATILAIAIDLAGLYGTGAGGQPTGVANVAGIGAPGAFAAAVPTFAEVISLETVVAQANALTASLAYGVDTGMRGSLKSAEKFTNTGLTIWEPGNTLNGHRAEVSNQITDGDVFFGNWSDLLQGVWGGLDVLIDPYTLSARGNTRVISFWTTDFAVRHAASFSFENDTP</sequence>
<name>A0A0F9KU40_9ZZZZ</name>
<accession>A0A0F9KU40</accession>
<evidence type="ECO:0000256" key="5">
    <source>
        <dbReference type="ARBA" id="ARBA00022844"/>
    </source>
</evidence>